<dbReference type="RefSeq" id="WP_176335110.1">
    <property type="nucleotide sequence ID" value="NZ_BAAAEF010000020.1"/>
</dbReference>
<evidence type="ECO:0008006" key="3">
    <source>
        <dbReference type="Google" id="ProtNLM"/>
    </source>
</evidence>
<organism evidence="1 2">
    <name type="scientific">Marinomonas primoryensis</name>
    <dbReference type="NCBI Taxonomy" id="178399"/>
    <lineage>
        <taxon>Bacteria</taxon>
        <taxon>Pseudomonadati</taxon>
        <taxon>Pseudomonadota</taxon>
        <taxon>Gammaproteobacteria</taxon>
        <taxon>Oceanospirillales</taxon>
        <taxon>Oceanospirillaceae</taxon>
        <taxon>Marinomonas</taxon>
    </lineage>
</organism>
<dbReference type="Proteomes" id="UP000509371">
    <property type="component" value="Chromosome"/>
</dbReference>
<sequence length="120" mass="13652">MGTNYTALFRQIEILRAIPDKPDRSISAETIQTALEGKGFSVQIRTLQRDLKALTKQFGLNCDKSKHKYKWSFKDKSPINFETMDTPTALTWVLARDQLSGLLPKIATEQLREHANKSLS</sequence>
<evidence type="ECO:0000313" key="2">
    <source>
        <dbReference type="Proteomes" id="UP000509371"/>
    </source>
</evidence>
<dbReference type="KEGG" id="mpri:MP3633_1588"/>
<protein>
    <recommendedName>
        <fullName evidence="3">WYL domain-containing protein</fullName>
    </recommendedName>
</protein>
<evidence type="ECO:0000313" key="1">
    <source>
        <dbReference type="EMBL" id="QKK80321.1"/>
    </source>
</evidence>
<accession>A0A859D0U4</accession>
<name>A0A859D0U4_9GAMM</name>
<dbReference type="EMBL" id="CP054301">
    <property type="protein sequence ID" value="QKK80321.1"/>
    <property type="molecule type" value="Genomic_DNA"/>
</dbReference>
<dbReference type="AlphaFoldDB" id="A0A859D0U4"/>
<gene>
    <name evidence="1" type="ORF">MP3633_1588</name>
</gene>
<proteinExistence type="predicted"/>
<reference evidence="1 2" key="1">
    <citation type="submission" date="2020-06" db="EMBL/GenBank/DDBJ databases">
        <authorList>
            <person name="Voronona O.L."/>
            <person name="Aksenova E.I."/>
            <person name="Kunda M.S."/>
            <person name="Semenov A.N."/>
            <person name="Ryzhova N."/>
        </authorList>
    </citation>
    <scope>NUCLEOTIDE SEQUENCE [LARGE SCALE GENOMIC DNA]</scope>
    <source>
        <strain evidence="1 2">MPKMM3633</strain>
    </source>
</reference>